<dbReference type="InterPro" id="IPR036388">
    <property type="entry name" value="WH-like_DNA-bd_sf"/>
</dbReference>
<dbReference type="EMBL" id="JABWGN010000003">
    <property type="protein sequence ID" value="NUW31574.1"/>
    <property type="molecule type" value="Genomic_DNA"/>
</dbReference>
<feature type="region of interest" description="Disordered" evidence="1">
    <location>
        <begin position="1"/>
        <end position="36"/>
    </location>
</feature>
<dbReference type="AlphaFoldDB" id="A0A7Y6I4U7"/>
<name>A0A7Y6I4U7_9ACTN</name>
<evidence type="ECO:0000313" key="2">
    <source>
        <dbReference type="EMBL" id="NUW31574.1"/>
    </source>
</evidence>
<proteinExistence type="predicted"/>
<dbReference type="Gene3D" id="1.10.10.10">
    <property type="entry name" value="Winged helix-like DNA-binding domain superfamily/Winged helix DNA-binding domain"/>
    <property type="match status" value="1"/>
</dbReference>
<dbReference type="InterPro" id="IPR036390">
    <property type="entry name" value="WH_DNA-bd_sf"/>
</dbReference>
<keyword evidence="3" id="KW-1185">Reference proteome</keyword>
<dbReference type="Proteomes" id="UP000586042">
    <property type="component" value="Unassembled WGS sequence"/>
</dbReference>
<evidence type="ECO:0008006" key="4">
    <source>
        <dbReference type="Google" id="ProtNLM"/>
    </source>
</evidence>
<evidence type="ECO:0000256" key="1">
    <source>
        <dbReference type="SAM" id="MobiDB-lite"/>
    </source>
</evidence>
<organism evidence="2 3">
    <name type="scientific">Nonomuraea montanisoli</name>
    <dbReference type="NCBI Taxonomy" id="2741721"/>
    <lineage>
        <taxon>Bacteria</taxon>
        <taxon>Bacillati</taxon>
        <taxon>Actinomycetota</taxon>
        <taxon>Actinomycetes</taxon>
        <taxon>Streptosporangiales</taxon>
        <taxon>Streptosporangiaceae</taxon>
        <taxon>Nonomuraea</taxon>
    </lineage>
</organism>
<dbReference type="SUPFAM" id="SSF46785">
    <property type="entry name" value="Winged helix' DNA-binding domain"/>
    <property type="match status" value="1"/>
</dbReference>
<dbReference type="RefSeq" id="WP_175589015.1">
    <property type="nucleotide sequence ID" value="NZ_JABWGN010000003.1"/>
</dbReference>
<comment type="caution">
    <text evidence="2">The sequence shown here is derived from an EMBL/GenBank/DDBJ whole genome shotgun (WGS) entry which is preliminary data.</text>
</comment>
<gene>
    <name evidence="2" type="ORF">HTZ77_09060</name>
</gene>
<evidence type="ECO:0000313" key="3">
    <source>
        <dbReference type="Proteomes" id="UP000586042"/>
    </source>
</evidence>
<accession>A0A7Y6I4U7</accession>
<sequence>MTHHEHEDAQAHDVPAHDVPAHDVPAHDVPAHDVPAHDVPAHDVQALSDVDVHVYEAVAAEAQGGGGADVGALCRATGLEEDGLRRSLATLVAHGYVVPQGDRVGLGPHTFSVETD</sequence>
<reference evidence="2 3" key="1">
    <citation type="submission" date="2020-06" db="EMBL/GenBank/DDBJ databases">
        <title>Nonomuraea sp. SMC257, a novel actinomycete isolated from soil.</title>
        <authorList>
            <person name="Chanama M."/>
        </authorList>
    </citation>
    <scope>NUCLEOTIDE SEQUENCE [LARGE SCALE GENOMIC DNA]</scope>
    <source>
        <strain evidence="2 3">SMC257</strain>
    </source>
</reference>
<protein>
    <recommendedName>
        <fullName evidence="4">MarR family transcriptional regulator</fullName>
    </recommendedName>
</protein>